<dbReference type="AlphaFoldDB" id="A0A6P9A8S9"/>
<name>A0A6P9A8S9_THRPL</name>
<dbReference type="PANTHER" id="PTHR13490:SF0">
    <property type="entry name" value="SMALL RIBOSOMAL SUBUNIT PROTEIN MS35"/>
    <property type="match status" value="1"/>
</dbReference>
<dbReference type="Pfam" id="PF10213">
    <property type="entry name" value="MRP-S28"/>
    <property type="match status" value="1"/>
</dbReference>
<dbReference type="KEGG" id="tpal:117653126"/>
<dbReference type="GO" id="GO:0005763">
    <property type="term" value="C:mitochondrial small ribosomal subunit"/>
    <property type="evidence" value="ECO:0007669"/>
    <property type="project" value="TreeGrafter"/>
</dbReference>
<dbReference type="RefSeq" id="XP_034254422.1">
    <property type="nucleotide sequence ID" value="XM_034398531.1"/>
</dbReference>
<keyword evidence="3" id="KW-0687">Ribonucleoprotein</keyword>
<dbReference type="InterPro" id="IPR039848">
    <property type="entry name" value="Ribosomal_mS35_mt"/>
</dbReference>
<dbReference type="PANTHER" id="PTHR13490">
    <property type="entry name" value="MITOCHONDRIAL 28S RIBOSOMAL PROTEIN S28"/>
    <property type="match status" value="1"/>
</dbReference>
<dbReference type="GeneID" id="117653126"/>
<evidence type="ECO:0000259" key="1">
    <source>
        <dbReference type="Pfam" id="PF10213"/>
    </source>
</evidence>
<evidence type="ECO:0000313" key="2">
    <source>
        <dbReference type="Proteomes" id="UP000515158"/>
    </source>
</evidence>
<proteinExistence type="predicted"/>
<dbReference type="GO" id="GO:0003735">
    <property type="term" value="F:structural constituent of ribosome"/>
    <property type="evidence" value="ECO:0007669"/>
    <property type="project" value="InterPro"/>
</dbReference>
<dbReference type="CTD" id="60488"/>
<dbReference type="OrthoDB" id="283424at2759"/>
<accession>A0A6P9A8S9</accession>
<dbReference type="InParanoid" id="A0A6P9A8S9"/>
<reference evidence="3" key="1">
    <citation type="submission" date="2025-08" db="UniProtKB">
        <authorList>
            <consortium name="RefSeq"/>
        </authorList>
    </citation>
    <scope>IDENTIFICATION</scope>
    <source>
        <tissue evidence="3">Total insect</tissue>
    </source>
</reference>
<keyword evidence="2" id="KW-1185">Reference proteome</keyword>
<dbReference type="GO" id="GO:0032543">
    <property type="term" value="P:mitochondrial translation"/>
    <property type="evidence" value="ECO:0007669"/>
    <property type="project" value="InterPro"/>
</dbReference>
<dbReference type="InterPro" id="IPR019349">
    <property type="entry name" value="Ribosomal_mS35_mit"/>
</dbReference>
<dbReference type="Proteomes" id="UP000515158">
    <property type="component" value="Unplaced"/>
</dbReference>
<protein>
    <submittedName>
        <fullName evidence="3">28S ribosomal protein S35, mitochondrial</fullName>
    </submittedName>
</protein>
<keyword evidence="3" id="KW-0689">Ribosomal protein</keyword>
<organism evidence="3">
    <name type="scientific">Thrips palmi</name>
    <name type="common">Melon thrips</name>
    <dbReference type="NCBI Taxonomy" id="161013"/>
    <lineage>
        <taxon>Eukaryota</taxon>
        <taxon>Metazoa</taxon>
        <taxon>Ecdysozoa</taxon>
        <taxon>Arthropoda</taxon>
        <taxon>Hexapoda</taxon>
        <taxon>Insecta</taxon>
        <taxon>Pterygota</taxon>
        <taxon>Neoptera</taxon>
        <taxon>Paraneoptera</taxon>
        <taxon>Thysanoptera</taxon>
        <taxon>Terebrantia</taxon>
        <taxon>Thripoidea</taxon>
        <taxon>Thripidae</taxon>
        <taxon>Thrips</taxon>
    </lineage>
</organism>
<gene>
    <name evidence="3" type="primary">LOC117653126</name>
</gene>
<evidence type="ECO:0000313" key="3">
    <source>
        <dbReference type="RefSeq" id="XP_034254422.1"/>
    </source>
</evidence>
<sequence length="349" mass="40507">MSLLSFPKMPLKGFKPVRVQLVFNHVARLASSKSYDPKSHDESEFRQLEIRPVRRDRKTSSKARMMMPRDYKRTNNIDPDKADWKSIWPGPRSFDPNSIPIPVRQGRLKPYRRAFDKYANMELMKIPSFFHIPPTTIKAQCEAIKSFCTPFPNQLNSKEKCEEHFPLTVITNDYLHSAPTIRDPLARIVTIKLKLKNIPLDEHARDKFMRLVRDRYDDKTDTLTIVTDRCPLRKQNYDYAQYLLTACFFESWTVEDWESEKTEADMEKYIWENNISAKALASIVKWSPDKLGKSIFHDTLPADELKPEHLVLGAAVKKVIEGETEEGIEEYKKAAMEVLLSKKAVGLKA</sequence>
<feature type="domain" description="Small ribosomal subunit protein mS35 mitochondrial conserved" evidence="1">
    <location>
        <begin position="183"/>
        <end position="251"/>
    </location>
</feature>
<dbReference type="FunCoup" id="A0A6P9A8S9">
    <property type="interactions" value="539"/>
</dbReference>